<dbReference type="SUPFAM" id="SSF47413">
    <property type="entry name" value="lambda repressor-like DNA-binding domains"/>
    <property type="match status" value="1"/>
</dbReference>
<dbReference type="PANTHER" id="PTHR35010">
    <property type="entry name" value="BLL4672 PROTEIN-RELATED"/>
    <property type="match status" value="1"/>
</dbReference>
<feature type="compositionally biased region" description="Polar residues" evidence="1">
    <location>
        <begin position="336"/>
        <end position="347"/>
    </location>
</feature>
<feature type="compositionally biased region" description="Basic and acidic residues" evidence="1">
    <location>
        <begin position="318"/>
        <end position="335"/>
    </location>
</feature>
<evidence type="ECO:0000313" key="3">
    <source>
        <dbReference type="EMBL" id="AEM87364.1"/>
    </source>
</evidence>
<evidence type="ECO:0000313" key="4">
    <source>
        <dbReference type="Proteomes" id="UP000008703"/>
    </source>
</evidence>
<dbReference type="AlphaFoldDB" id="G2P7Q2"/>
<dbReference type="HOGENOM" id="CLU_057862_1_0_11"/>
<accession>G2P7Q2</accession>
<dbReference type="Pfam" id="PF13560">
    <property type="entry name" value="HTH_31"/>
    <property type="match status" value="1"/>
</dbReference>
<dbReference type="Proteomes" id="UP000008703">
    <property type="component" value="Chromosome"/>
</dbReference>
<organism evidence="3 4">
    <name type="scientific">Streptomyces violaceusniger (strain Tu 4113)</name>
    <dbReference type="NCBI Taxonomy" id="653045"/>
    <lineage>
        <taxon>Bacteria</taxon>
        <taxon>Bacillati</taxon>
        <taxon>Actinomycetota</taxon>
        <taxon>Actinomycetes</taxon>
        <taxon>Kitasatosporales</taxon>
        <taxon>Streptomycetaceae</taxon>
        <taxon>Streptomyces</taxon>
        <taxon>Streptomyces violaceusniger group</taxon>
    </lineage>
</organism>
<evidence type="ECO:0000256" key="1">
    <source>
        <dbReference type="SAM" id="MobiDB-lite"/>
    </source>
</evidence>
<dbReference type="InterPro" id="IPR001387">
    <property type="entry name" value="Cro/C1-type_HTH"/>
</dbReference>
<proteinExistence type="predicted"/>
<dbReference type="InterPro" id="IPR010982">
    <property type="entry name" value="Lambda_DNA-bd_dom_sf"/>
</dbReference>
<dbReference type="Gene3D" id="3.30.450.180">
    <property type="match status" value="1"/>
</dbReference>
<name>G2P7Q2_STRV4</name>
<sequence length="347" mass="37959">MRGTDSVRLRGAGAFILGRMDKKLRLGEFLQMRRAQLRPADVGLPDFGERRRVPGLRRDELAQLAGVSLSYYTRLEQGVSLNASPEVLDALARALGLDEVEQAHLHDLAHATRRGGKRRRLAPEHAGDTTRQLLAAFGDAPALVLGRRSDVLAWNRTGHALFAGHLDAHIPDQPDRRPNMARLVFLDAHTRELFVDWPKKARAVVGKLRLAVGQYPDDPMLATLIGELAMKSTEFAGLWSENRVRSWDIAAYRMRHPLVGQMQLNLQSLVLPQEPGQRAVVATAEAGSASQAALHLLAQAGAPATRQGRRGSETAGSARDRRSETTGSARDRHSETAGSAQDRTSAV</sequence>
<dbReference type="GO" id="GO:0003677">
    <property type="term" value="F:DNA binding"/>
    <property type="evidence" value="ECO:0007669"/>
    <property type="project" value="InterPro"/>
</dbReference>
<dbReference type="SMART" id="SM00530">
    <property type="entry name" value="HTH_XRE"/>
    <property type="match status" value="1"/>
</dbReference>
<dbReference type="Pfam" id="PF17765">
    <property type="entry name" value="MLTR_LBD"/>
    <property type="match status" value="1"/>
</dbReference>
<feature type="region of interest" description="Disordered" evidence="1">
    <location>
        <begin position="300"/>
        <end position="347"/>
    </location>
</feature>
<gene>
    <name evidence="3" type="ORF">Strvi_8041</name>
</gene>
<dbReference type="PANTHER" id="PTHR35010:SF2">
    <property type="entry name" value="BLL4672 PROTEIN"/>
    <property type="match status" value="1"/>
</dbReference>
<dbReference type="Gene3D" id="1.10.260.40">
    <property type="entry name" value="lambda repressor-like DNA-binding domains"/>
    <property type="match status" value="1"/>
</dbReference>
<reference evidence="3" key="1">
    <citation type="submission" date="2011-08" db="EMBL/GenBank/DDBJ databases">
        <title>Complete sequence of chromosome of Streptomyces violaceusniger Tu 4113.</title>
        <authorList>
            <consortium name="US DOE Joint Genome Institute"/>
            <person name="Lucas S."/>
            <person name="Han J."/>
            <person name="Lapidus A."/>
            <person name="Cheng J.-F."/>
            <person name="Goodwin L."/>
            <person name="Pitluck S."/>
            <person name="Peters L."/>
            <person name="Ivanova N."/>
            <person name="Daligault H."/>
            <person name="Detter J.C."/>
            <person name="Han C."/>
            <person name="Tapia R."/>
            <person name="Land M."/>
            <person name="Hauser L."/>
            <person name="Kyrpides N."/>
            <person name="Ivanova N."/>
            <person name="Pagani I."/>
            <person name="Hagen A."/>
            <person name="Katz L."/>
            <person name="Fiedler H.-P."/>
            <person name="Keasling J."/>
            <person name="Fortman J."/>
            <person name="Woyke T."/>
        </authorList>
    </citation>
    <scope>NUCLEOTIDE SEQUENCE [LARGE SCALE GENOMIC DNA]</scope>
    <source>
        <strain evidence="3">Tu 4113</strain>
    </source>
</reference>
<dbReference type="InterPro" id="IPR041413">
    <property type="entry name" value="MLTR_LBD"/>
</dbReference>
<dbReference type="CDD" id="cd00093">
    <property type="entry name" value="HTH_XRE"/>
    <property type="match status" value="1"/>
</dbReference>
<protein>
    <submittedName>
        <fullName evidence="3">Helix-turn-helix domain protein</fullName>
    </submittedName>
</protein>
<feature type="domain" description="HTH cro/C1-type" evidence="2">
    <location>
        <begin position="55"/>
        <end position="102"/>
    </location>
</feature>
<dbReference type="eggNOG" id="COG1396">
    <property type="taxonomic scope" value="Bacteria"/>
</dbReference>
<dbReference type="PROSITE" id="PS50943">
    <property type="entry name" value="HTH_CROC1"/>
    <property type="match status" value="1"/>
</dbReference>
<dbReference type="EMBL" id="CP002994">
    <property type="protein sequence ID" value="AEM87364.1"/>
    <property type="molecule type" value="Genomic_DNA"/>
</dbReference>
<dbReference type="KEGG" id="svl:Strvi_8041"/>
<evidence type="ECO:0000259" key="2">
    <source>
        <dbReference type="PROSITE" id="PS50943"/>
    </source>
</evidence>
<keyword evidence="4" id="KW-1185">Reference proteome</keyword>